<dbReference type="CDD" id="cd22749">
    <property type="entry name" value="Otubain_C65"/>
    <property type="match status" value="1"/>
</dbReference>
<feature type="coiled-coil region" evidence="1">
    <location>
        <begin position="380"/>
        <end position="407"/>
    </location>
</feature>
<protein>
    <submittedName>
        <fullName evidence="2">OTU domain, ubiquitin aldehyde binding</fullName>
    </submittedName>
</protein>
<dbReference type="GO" id="GO:0043130">
    <property type="term" value="F:ubiquitin binding"/>
    <property type="evidence" value="ECO:0007669"/>
    <property type="project" value="TreeGrafter"/>
</dbReference>
<dbReference type="AlphaFoldDB" id="A0A7J6PNS6"/>
<accession>A0A7J6PNS6</accession>
<proteinExistence type="predicted"/>
<gene>
    <name evidence="2" type="primary">OTUB1_1</name>
    <name evidence="2" type="ORF">FOZ60_000081</name>
</gene>
<evidence type="ECO:0000256" key="1">
    <source>
        <dbReference type="SAM" id="Coils"/>
    </source>
</evidence>
<dbReference type="InterPro" id="IPR042467">
    <property type="entry name" value="Peptidase_C65_otubain_sub2"/>
</dbReference>
<sequence length="491" mass="56262">MAQPVTDEAILAQLAAIRERESASLPLVSSPSPIQNFTEQLESSKAPDTFIVKLKSLPKETRIRRIRPDGNCFYRAYAFGILQALRDHGREPLPNSTTVLLAWFRTLVSTKALECCEKAGYPRFTVEDFMEAFLEEIDKLEGSDTAVEIDSENDAYIVSFLRCLSSSVMKLHCDEWTLCIGKPISYLLYHCQGSFSFPWKSCTLISRPKPSQLDIPSPLSIPFISQPSGCSTAPAIMTFLCETSVISFWHDELLALSISTDLEVSPLVLSTTINDSEDLENGRSQTSLPAWPLNEGSLVKSRYDQPVGGASSSERLQRRQELCARARDETIRIMSYRQIQREAVREEMIRNKTLDEMENVQATYERNNRWGAKLKRSPFTKDLVAQLEQAQRLAEEREMEEKREARERYVRHRDARNLIFKRAVADGDRLEMLRREKRVLLENERRLAAMCDVEKTNAKALRIHEERQQKEIERQQRLLQKKISAVMGGKH</sequence>
<dbReference type="InterPro" id="IPR019400">
    <property type="entry name" value="Peptidase_C65_otubain"/>
</dbReference>
<comment type="caution">
    <text evidence="2">The sequence shown here is derived from an EMBL/GenBank/DDBJ whole genome shotgun (WGS) entry which is preliminary data.</text>
</comment>
<evidence type="ECO:0000313" key="2">
    <source>
        <dbReference type="EMBL" id="KAF4697735.1"/>
    </source>
</evidence>
<evidence type="ECO:0000313" key="3">
    <source>
        <dbReference type="Proteomes" id="UP000541610"/>
    </source>
</evidence>
<organism evidence="2 3">
    <name type="scientific">Perkinsus olseni</name>
    <name type="common">Perkinsus atlanticus</name>
    <dbReference type="NCBI Taxonomy" id="32597"/>
    <lineage>
        <taxon>Eukaryota</taxon>
        <taxon>Sar</taxon>
        <taxon>Alveolata</taxon>
        <taxon>Perkinsozoa</taxon>
        <taxon>Perkinsea</taxon>
        <taxon>Perkinsida</taxon>
        <taxon>Perkinsidae</taxon>
        <taxon>Perkinsus</taxon>
    </lineage>
</organism>
<dbReference type="GO" id="GO:0004843">
    <property type="term" value="F:cysteine-type deubiquitinase activity"/>
    <property type="evidence" value="ECO:0007669"/>
    <property type="project" value="TreeGrafter"/>
</dbReference>
<name>A0A7J6PNS6_PEROL</name>
<dbReference type="Pfam" id="PF10275">
    <property type="entry name" value="Peptidase_C65"/>
    <property type="match status" value="1"/>
</dbReference>
<dbReference type="PANTHER" id="PTHR12931:SF15">
    <property type="entry name" value="UBIQUITIN THIOESTERASE OTUBAIN-LIKE"/>
    <property type="match status" value="1"/>
</dbReference>
<dbReference type="GO" id="GO:0071108">
    <property type="term" value="P:protein K48-linked deubiquitination"/>
    <property type="evidence" value="ECO:0007669"/>
    <property type="project" value="TreeGrafter"/>
</dbReference>
<dbReference type="PANTHER" id="PTHR12931">
    <property type="entry name" value="UBIQUITIN THIOLESTERASE PROTEIN OTUB"/>
    <property type="match status" value="1"/>
</dbReference>
<dbReference type="EMBL" id="JABANP010000001">
    <property type="protein sequence ID" value="KAF4697735.1"/>
    <property type="molecule type" value="Genomic_DNA"/>
</dbReference>
<dbReference type="SUPFAM" id="SSF54001">
    <property type="entry name" value="Cysteine proteinases"/>
    <property type="match status" value="1"/>
</dbReference>
<dbReference type="Proteomes" id="UP000541610">
    <property type="component" value="Unassembled WGS sequence"/>
</dbReference>
<keyword evidence="1" id="KW-0175">Coiled coil</keyword>
<dbReference type="InterPro" id="IPR038765">
    <property type="entry name" value="Papain-like_cys_pep_sf"/>
</dbReference>
<dbReference type="Gene3D" id="1.20.1300.20">
    <property type="entry name" value="Peptidase C65 Otubain, subdomain 2"/>
    <property type="match status" value="1"/>
</dbReference>
<dbReference type="GO" id="GO:0005634">
    <property type="term" value="C:nucleus"/>
    <property type="evidence" value="ECO:0007669"/>
    <property type="project" value="TreeGrafter"/>
</dbReference>
<dbReference type="OrthoDB" id="77690at2759"/>
<reference evidence="2 3" key="1">
    <citation type="submission" date="2020-04" db="EMBL/GenBank/DDBJ databases">
        <title>Perkinsus olseni comparative genomics.</title>
        <authorList>
            <person name="Bogema D.R."/>
        </authorList>
    </citation>
    <scope>NUCLEOTIDE SEQUENCE [LARGE SCALE GENOMIC DNA]</scope>
    <source>
        <strain evidence="2">00978-12</strain>
    </source>
</reference>